<feature type="domain" description="NADH:quinone oxidoreductase/Mrp antiporter transmembrane" evidence="20">
    <location>
        <begin position="24"/>
        <end position="277"/>
    </location>
</feature>
<protein>
    <recommendedName>
        <fullName evidence="5">NADH-ubiquinone oxidoreductase chain 2</fullName>
        <ecNumber evidence="4">7.1.1.2</ecNumber>
    </recommendedName>
    <alternativeName>
        <fullName evidence="17">NADH dehydrogenase subunit 2</fullName>
    </alternativeName>
</protein>
<dbReference type="GO" id="GO:0008137">
    <property type="term" value="F:NADH dehydrogenase (ubiquinone) activity"/>
    <property type="evidence" value="ECO:0007669"/>
    <property type="project" value="UniProtKB-EC"/>
</dbReference>
<keyword evidence="14" id="KW-0830">Ubiquinone</keyword>
<comment type="catalytic activity">
    <reaction evidence="18">
        <text>a ubiquinone + NADH + 5 H(+)(in) = a ubiquinol + NAD(+) + 4 H(+)(out)</text>
        <dbReference type="Rhea" id="RHEA:29091"/>
        <dbReference type="Rhea" id="RHEA-COMP:9565"/>
        <dbReference type="Rhea" id="RHEA-COMP:9566"/>
        <dbReference type="ChEBI" id="CHEBI:15378"/>
        <dbReference type="ChEBI" id="CHEBI:16389"/>
        <dbReference type="ChEBI" id="CHEBI:17976"/>
        <dbReference type="ChEBI" id="CHEBI:57540"/>
        <dbReference type="ChEBI" id="CHEBI:57945"/>
        <dbReference type="EC" id="7.1.1.2"/>
    </reaction>
</comment>
<dbReference type="EMBL" id="AY639939">
    <property type="protein sequence ID" value="AAT69332.1"/>
    <property type="molecule type" value="Genomic_DNA"/>
</dbReference>
<dbReference type="EC" id="7.1.1.2" evidence="4"/>
<evidence type="ECO:0000256" key="5">
    <source>
        <dbReference type="ARBA" id="ARBA00021008"/>
    </source>
</evidence>
<feature type="transmembrane region" description="Helical" evidence="19">
    <location>
        <begin position="61"/>
        <end position="82"/>
    </location>
</feature>
<dbReference type="PANTHER" id="PTHR46552">
    <property type="entry name" value="NADH-UBIQUINONE OXIDOREDUCTASE CHAIN 2"/>
    <property type="match status" value="1"/>
</dbReference>
<evidence type="ECO:0000256" key="19">
    <source>
        <dbReference type="SAM" id="Phobius"/>
    </source>
</evidence>
<feature type="transmembrane region" description="Helical" evidence="19">
    <location>
        <begin position="88"/>
        <end position="111"/>
    </location>
</feature>
<proteinExistence type="inferred from homology"/>
<evidence type="ECO:0000256" key="15">
    <source>
        <dbReference type="ARBA" id="ARBA00023128"/>
    </source>
</evidence>
<feature type="transmembrane region" description="Helical" evidence="19">
    <location>
        <begin position="314"/>
        <end position="334"/>
    </location>
</feature>
<dbReference type="RefSeq" id="YP_054470.1">
    <property type="nucleotide sequence ID" value="NC_006075.1"/>
</dbReference>
<evidence type="ECO:0000256" key="11">
    <source>
        <dbReference type="ARBA" id="ARBA00022982"/>
    </source>
</evidence>
<keyword evidence="6" id="KW-0813">Transport</keyword>
<evidence type="ECO:0000256" key="18">
    <source>
        <dbReference type="ARBA" id="ARBA00049551"/>
    </source>
</evidence>
<feature type="transmembrane region" description="Helical" evidence="19">
    <location>
        <begin position="268"/>
        <end position="287"/>
    </location>
</feature>
<evidence type="ECO:0000256" key="14">
    <source>
        <dbReference type="ARBA" id="ARBA00023075"/>
    </source>
</evidence>
<keyword evidence="9" id="KW-0999">Mitochondrion inner membrane</keyword>
<feature type="transmembrane region" description="Helical" evidence="19">
    <location>
        <begin position="234"/>
        <end position="262"/>
    </location>
</feature>
<gene>
    <name evidence="21" type="primary">ND2</name>
</gene>
<evidence type="ECO:0000256" key="16">
    <source>
        <dbReference type="ARBA" id="ARBA00023136"/>
    </source>
</evidence>
<keyword evidence="15 21" id="KW-0496">Mitochondrion</keyword>
<keyword evidence="16 19" id="KW-0472">Membrane</keyword>
<geneLocation type="mitochondrion" evidence="21"/>
<dbReference type="GO" id="GO:0005743">
    <property type="term" value="C:mitochondrial inner membrane"/>
    <property type="evidence" value="ECO:0007669"/>
    <property type="project" value="UniProtKB-SubCell"/>
</dbReference>
<keyword evidence="12 19" id="KW-1133">Transmembrane helix</keyword>
<keyword evidence="11" id="KW-0249">Electron transport</keyword>
<evidence type="ECO:0000256" key="6">
    <source>
        <dbReference type="ARBA" id="ARBA00022448"/>
    </source>
</evidence>
<evidence type="ECO:0000256" key="17">
    <source>
        <dbReference type="ARBA" id="ARBA00031028"/>
    </source>
</evidence>
<evidence type="ECO:0000256" key="7">
    <source>
        <dbReference type="ARBA" id="ARBA00022660"/>
    </source>
</evidence>
<dbReference type="InterPro" id="IPR050175">
    <property type="entry name" value="Complex_I_Subunit_2"/>
</dbReference>
<dbReference type="CTD" id="4536"/>
<sequence>MFFPLNKVTALLTLILGSFITISSSSWLGVWLGMEVNLMGFIPLLLSSLSTKSMETGIKYFLVQAFASTFLIFYIMMAPMAICNMNNLPSGMILTMLMGIKMGAAPFHFWFPQIMEYLDWTNALILMTWQKLSPFLVISYSSSKFMLILMAMSAIVGAFGGINQISMKMIMAYSSILHMGWILGLIFSNHMFWWFYYVIYSIIAVSVITPMITHSVVSVNNLVFLNNMGPMKNLYLMNFLSLAGVPPFLGFFLKLTAVILFIKSGLVPFFFVMILLMASFAALYFYMRLSYTSFLTLGSNPLPLGNPMINKMNLIYLTSMIISLVSIPLAPMILSFA</sequence>
<keyword evidence="7" id="KW-0679">Respiratory chain</keyword>
<evidence type="ECO:0000259" key="20">
    <source>
        <dbReference type="Pfam" id="PF00361"/>
    </source>
</evidence>
<feature type="transmembrane region" description="Helical" evidence="19">
    <location>
        <begin position="170"/>
        <end position="188"/>
    </location>
</feature>
<evidence type="ECO:0000256" key="13">
    <source>
        <dbReference type="ARBA" id="ARBA00023027"/>
    </source>
</evidence>
<organism evidence="21">
    <name type="scientific">Podura aquatica</name>
    <name type="common">water springtail</name>
    <dbReference type="NCBI Taxonomy" id="50589"/>
    <lineage>
        <taxon>Eukaryota</taxon>
        <taxon>Metazoa</taxon>
        <taxon>Ecdysozoa</taxon>
        <taxon>Arthropoda</taxon>
        <taxon>Hexapoda</taxon>
        <taxon>Collembola</taxon>
        <taxon>Poduromorpha</taxon>
        <taxon>Poduroidea</taxon>
        <taxon>Poduridae</taxon>
        <taxon>Podura</taxon>
    </lineage>
</organism>
<evidence type="ECO:0000256" key="9">
    <source>
        <dbReference type="ARBA" id="ARBA00022792"/>
    </source>
</evidence>
<comment type="function">
    <text evidence="1">Core subunit of the mitochondrial membrane respiratory chain NADH dehydrogenase (Complex I) that is believed to belong to the minimal assembly required for catalysis. Complex I functions in the transfer of electrons from NADH to the respiratory chain. The immediate electron acceptor for the enzyme is believed to be ubiquinone.</text>
</comment>
<dbReference type="Pfam" id="PF00361">
    <property type="entry name" value="Proton_antipo_M"/>
    <property type="match status" value="1"/>
</dbReference>
<keyword evidence="10" id="KW-1278">Translocase</keyword>
<dbReference type="PANTHER" id="PTHR46552:SF1">
    <property type="entry name" value="NADH-UBIQUINONE OXIDOREDUCTASE CHAIN 2"/>
    <property type="match status" value="1"/>
</dbReference>
<evidence type="ECO:0000256" key="10">
    <source>
        <dbReference type="ARBA" id="ARBA00022967"/>
    </source>
</evidence>
<dbReference type="AlphaFoldDB" id="Q6DVG7"/>
<comment type="subcellular location">
    <subcellularLocation>
        <location evidence="2">Mitochondrion inner membrane</location>
        <topology evidence="2">Multi-pass membrane protein</topology>
    </subcellularLocation>
</comment>
<evidence type="ECO:0000256" key="8">
    <source>
        <dbReference type="ARBA" id="ARBA00022692"/>
    </source>
</evidence>
<dbReference type="GeneID" id="2914125"/>
<evidence type="ECO:0000256" key="4">
    <source>
        <dbReference type="ARBA" id="ARBA00012944"/>
    </source>
</evidence>
<keyword evidence="13" id="KW-0520">NAD</keyword>
<evidence type="ECO:0000256" key="1">
    <source>
        <dbReference type="ARBA" id="ARBA00003257"/>
    </source>
</evidence>
<dbReference type="InterPro" id="IPR001750">
    <property type="entry name" value="ND/Mrp_TM"/>
</dbReference>
<reference evidence="21" key="1">
    <citation type="journal article" date="2005" name="Proc. R. Soc. B">
        <title>Mitochondrial genomes suggest that hexapods and crustaceans are mutually paraphyletic.</title>
        <authorList>
            <person name="Cook C.E."/>
            <person name="Yue Q."/>
            <person name="Akam M."/>
        </authorList>
    </citation>
    <scope>NUCLEOTIDE SEQUENCE</scope>
</reference>
<feature type="transmembrane region" description="Helical" evidence="19">
    <location>
        <begin position="194"/>
        <end position="213"/>
    </location>
</feature>
<evidence type="ECO:0000313" key="21">
    <source>
        <dbReference type="EMBL" id="AAT69332.1"/>
    </source>
</evidence>
<evidence type="ECO:0000256" key="3">
    <source>
        <dbReference type="ARBA" id="ARBA00007012"/>
    </source>
</evidence>
<evidence type="ECO:0000256" key="2">
    <source>
        <dbReference type="ARBA" id="ARBA00004448"/>
    </source>
</evidence>
<evidence type="ECO:0000256" key="12">
    <source>
        <dbReference type="ARBA" id="ARBA00022989"/>
    </source>
</evidence>
<dbReference type="GO" id="GO:0006120">
    <property type="term" value="P:mitochondrial electron transport, NADH to ubiquinone"/>
    <property type="evidence" value="ECO:0007669"/>
    <property type="project" value="TreeGrafter"/>
</dbReference>
<accession>Q6DVG7</accession>
<comment type="similarity">
    <text evidence="3">Belongs to the complex I subunit 2 family.</text>
</comment>
<keyword evidence="8 19" id="KW-0812">Transmembrane</keyword>
<name>Q6DVG7_9HEXA</name>